<sequence length="501" mass="59265">MINTHFISTFSNNFNFPNILTNISSSQIITSDTYDSLTKENNEEFIKNEDKFYKKYQNLDNNSNVDQKLNKIKIYFITKSIDIESKKISVAIPINTLDDLSNSGYIKALTSRVGIFQMKTKPSFENEATNEGTPGNQPFLLQYTLECNGNFNGISDISLEDLEIPYGFKENNLSEEKTQLLQESKLKLQTQFIVDQNGIGKTINYYVYQDQYEYDYVFLDNTIFTNVERYCTNPRDRDNLKTTFIDKLKNLKDLNLSDFWNEERKTLPILETVDIFYKNTDELINKNIIPIFCDFEDAKNLLITTIEEILEPYKEYNFDKKNKLTSNINIDYIDDSFNFKNGEIFDNKIMAKLKSYLLKHRIIKSNIESQQHYQNYPKKKKIDNYQKNFNRYNMTKFSSENLDLYNGSYINDFDEVLFNMMNKTKIVSMGLGDFLYFLNNKSIKNGEILFIPSLKELQKTEFSLLPLVKTKSKDRFFEYQKEFRNKTKNYMSYYIYELENS</sequence>
<dbReference type="AlphaFoldDB" id="A0A2R4QPW0"/>
<accession>A0A2R4QPW0</accession>
<gene>
    <name evidence="1" type="primary">ORF501</name>
</gene>
<proteinExistence type="predicted"/>
<geneLocation type="plastid" evidence="1"/>
<keyword evidence="1" id="KW-0934">Plastid</keyword>
<dbReference type="EMBL" id="MG922855">
    <property type="protein sequence ID" value="AVZ00599.1"/>
    <property type="molecule type" value="Genomic_DNA"/>
</dbReference>
<organism evidence="1">
    <name type="scientific">Fucus spiralis</name>
    <dbReference type="NCBI Taxonomy" id="87149"/>
    <lineage>
        <taxon>Eukaryota</taxon>
        <taxon>Sar</taxon>
        <taxon>Stramenopiles</taxon>
        <taxon>Ochrophyta</taxon>
        <taxon>PX clade</taxon>
        <taxon>Phaeophyceae</taxon>
        <taxon>Fucales</taxon>
        <taxon>Fucaceae</taxon>
        <taxon>Fucus</taxon>
    </lineage>
</organism>
<reference evidence="1" key="1">
    <citation type="submission" date="2018-02" db="EMBL/GenBank/DDBJ databases">
        <title>The complete organellar genomes of Fucus spiralis (Fucaeae, Phaeophyceae) from California, USA.</title>
        <authorList>
            <person name="Hughey J.R."/>
        </authorList>
    </citation>
    <scope>NUCLEOTIDE SEQUENCE</scope>
</reference>
<evidence type="ECO:0000313" key="1">
    <source>
        <dbReference type="EMBL" id="AVZ00599.1"/>
    </source>
</evidence>
<protein>
    <submittedName>
        <fullName evidence="1">Hypothetical chloroplast protein</fullName>
    </submittedName>
</protein>
<name>A0A2R4QPW0_9PHAE</name>